<proteinExistence type="predicted"/>
<dbReference type="EMBL" id="KN822150">
    <property type="protein sequence ID" value="KIM54644.1"/>
    <property type="molecule type" value="Genomic_DNA"/>
</dbReference>
<sequence length="182" mass="21208">HIYLGSPQRPIVVTNIATLSPSCSFQNFCKKLTHFLDDFLPQANIPILGGCNWLVIHKTDKLQEFQYLRVNYESHVDWKIVTNYLQCNPDFHGRERYDCALVCTIDHHNNKLIIVQFQFMFEYIDLRFICLCACPAASLQIIPLQSIIRGVLLMPDFTHDDDYFLVNYIDGDMFLHSQTLMS</sequence>
<evidence type="ECO:0000313" key="1">
    <source>
        <dbReference type="EMBL" id="KIM54644.1"/>
    </source>
</evidence>
<dbReference type="AlphaFoldDB" id="A0A0C3DE46"/>
<reference evidence="2" key="2">
    <citation type="submission" date="2015-01" db="EMBL/GenBank/DDBJ databases">
        <title>Evolutionary Origins and Diversification of the Mycorrhizal Mutualists.</title>
        <authorList>
            <consortium name="DOE Joint Genome Institute"/>
            <consortium name="Mycorrhizal Genomics Consortium"/>
            <person name="Kohler A."/>
            <person name="Kuo A."/>
            <person name="Nagy L.G."/>
            <person name="Floudas D."/>
            <person name="Copeland A."/>
            <person name="Barry K.W."/>
            <person name="Cichocki N."/>
            <person name="Veneault-Fourrey C."/>
            <person name="LaButti K."/>
            <person name="Lindquist E.A."/>
            <person name="Lipzen A."/>
            <person name="Lundell T."/>
            <person name="Morin E."/>
            <person name="Murat C."/>
            <person name="Riley R."/>
            <person name="Ohm R."/>
            <person name="Sun H."/>
            <person name="Tunlid A."/>
            <person name="Henrissat B."/>
            <person name="Grigoriev I.V."/>
            <person name="Hibbett D.S."/>
            <person name="Martin F."/>
        </authorList>
    </citation>
    <scope>NUCLEOTIDE SEQUENCE [LARGE SCALE GENOMIC DNA]</scope>
    <source>
        <strain evidence="2">Foug A</strain>
    </source>
</reference>
<dbReference type="OrthoDB" id="3239511at2759"/>
<name>A0A0C3DE46_9AGAM</name>
<organism evidence="1 2">
    <name type="scientific">Scleroderma citrinum Foug A</name>
    <dbReference type="NCBI Taxonomy" id="1036808"/>
    <lineage>
        <taxon>Eukaryota</taxon>
        <taxon>Fungi</taxon>
        <taxon>Dikarya</taxon>
        <taxon>Basidiomycota</taxon>
        <taxon>Agaricomycotina</taxon>
        <taxon>Agaricomycetes</taxon>
        <taxon>Agaricomycetidae</taxon>
        <taxon>Boletales</taxon>
        <taxon>Sclerodermatineae</taxon>
        <taxon>Sclerodermataceae</taxon>
        <taxon>Scleroderma</taxon>
    </lineage>
</organism>
<dbReference type="Proteomes" id="UP000053989">
    <property type="component" value="Unassembled WGS sequence"/>
</dbReference>
<reference evidence="1 2" key="1">
    <citation type="submission" date="2014-04" db="EMBL/GenBank/DDBJ databases">
        <authorList>
            <consortium name="DOE Joint Genome Institute"/>
            <person name="Kuo A."/>
            <person name="Kohler A."/>
            <person name="Nagy L.G."/>
            <person name="Floudas D."/>
            <person name="Copeland A."/>
            <person name="Barry K.W."/>
            <person name="Cichocki N."/>
            <person name="Veneault-Fourrey C."/>
            <person name="LaButti K."/>
            <person name="Lindquist E.A."/>
            <person name="Lipzen A."/>
            <person name="Lundell T."/>
            <person name="Morin E."/>
            <person name="Murat C."/>
            <person name="Sun H."/>
            <person name="Tunlid A."/>
            <person name="Henrissat B."/>
            <person name="Grigoriev I.V."/>
            <person name="Hibbett D.S."/>
            <person name="Martin F."/>
            <person name="Nordberg H.P."/>
            <person name="Cantor M.N."/>
            <person name="Hua S.X."/>
        </authorList>
    </citation>
    <scope>NUCLEOTIDE SEQUENCE [LARGE SCALE GENOMIC DNA]</scope>
    <source>
        <strain evidence="1 2">Foug A</strain>
    </source>
</reference>
<evidence type="ECO:0000313" key="2">
    <source>
        <dbReference type="Proteomes" id="UP000053989"/>
    </source>
</evidence>
<dbReference type="STRING" id="1036808.A0A0C3DE46"/>
<dbReference type="HOGENOM" id="CLU_1366652_0_0_1"/>
<protein>
    <submittedName>
        <fullName evidence="1">Uncharacterized protein</fullName>
    </submittedName>
</protein>
<gene>
    <name evidence="1" type="ORF">SCLCIDRAFT_136378</name>
</gene>
<feature type="non-terminal residue" evidence="1">
    <location>
        <position position="1"/>
    </location>
</feature>
<dbReference type="InParanoid" id="A0A0C3DE46"/>
<accession>A0A0C3DE46</accession>
<keyword evidence="2" id="KW-1185">Reference proteome</keyword>